<dbReference type="Proteomes" id="UP000015106">
    <property type="component" value="Chromosome 6"/>
</dbReference>
<organism evidence="2 3">
    <name type="scientific">Triticum urartu</name>
    <name type="common">Red wild einkorn</name>
    <name type="synonym">Crithodium urartu</name>
    <dbReference type="NCBI Taxonomy" id="4572"/>
    <lineage>
        <taxon>Eukaryota</taxon>
        <taxon>Viridiplantae</taxon>
        <taxon>Streptophyta</taxon>
        <taxon>Embryophyta</taxon>
        <taxon>Tracheophyta</taxon>
        <taxon>Spermatophyta</taxon>
        <taxon>Magnoliopsida</taxon>
        <taxon>Liliopsida</taxon>
        <taxon>Poales</taxon>
        <taxon>Poaceae</taxon>
        <taxon>BOP clade</taxon>
        <taxon>Pooideae</taxon>
        <taxon>Triticodae</taxon>
        <taxon>Triticeae</taxon>
        <taxon>Triticinae</taxon>
        <taxon>Triticum</taxon>
    </lineage>
</organism>
<feature type="region of interest" description="Disordered" evidence="1">
    <location>
        <begin position="1"/>
        <end position="28"/>
    </location>
</feature>
<dbReference type="EnsemblPlants" id="TuG1812G0600003011.01.T01">
    <property type="protein sequence ID" value="TuG1812G0600003011.01.T01.cds251299"/>
    <property type="gene ID" value="TuG1812G0600003011.01"/>
</dbReference>
<proteinExistence type="predicted"/>
<feature type="compositionally biased region" description="Basic residues" evidence="1">
    <location>
        <begin position="12"/>
        <end position="25"/>
    </location>
</feature>
<evidence type="ECO:0000313" key="3">
    <source>
        <dbReference type="Proteomes" id="UP000015106"/>
    </source>
</evidence>
<evidence type="ECO:0000256" key="1">
    <source>
        <dbReference type="SAM" id="MobiDB-lite"/>
    </source>
</evidence>
<reference evidence="3" key="1">
    <citation type="journal article" date="2013" name="Nature">
        <title>Draft genome of the wheat A-genome progenitor Triticum urartu.</title>
        <authorList>
            <person name="Ling H.Q."/>
            <person name="Zhao S."/>
            <person name="Liu D."/>
            <person name="Wang J."/>
            <person name="Sun H."/>
            <person name="Zhang C."/>
            <person name="Fan H."/>
            <person name="Li D."/>
            <person name="Dong L."/>
            <person name="Tao Y."/>
            <person name="Gao C."/>
            <person name="Wu H."/>
            <person name="Li Y."/>
            <person name="Cui Y."/>
            <person name="Guo X."/>
            <person name="Zheng S."/>
            <person name="Wang B."/>
            <person name="Yu K."/>
            <person name="Liang Q."/>
            <person name="Yang W."/>
            <person name="Lou X."/>
            <person name="Chen J."/>
            <person name="Feng M."/>
            <person name="Jian J."/>
            <person name="Zhang X."/>
            <person name="Luo G."/>
            <person name="Jiang Y."/>
            <person name="Liu J."/>
            <person name="Wang Z."/>
            <person name="Sha Y."/>
            <person name="Zhang B."/>
            <person name="Wu H."/>
            <person name="Tang D."/>
            <person name="Shen Q."/>
            <person name="Xue P."/>
            <person name="Zou S."/>
            <person name="Wang X."/>
            <person name="Liu X."/>
            <person name="Wang F."/>
            <person name="Yang Y."/>
            <person name="An X."/>
            <person name="Dong Z."/>
            <person name="Zhang K."/>
            <person name="Zhang X."/>
            <person name="Luo M.C."/>
            <person name="Dvorak J."/>
            <person name="Tong Y."/>
            <person name="Wang J."/>
            <person name="Yang H."/>
            <person name="Li Z."/>
            <person name="Wang D."/>
            <person name="Zhang A."/>
            <person name="Wang J."/>
        </authorList>
    </citation>
    <scope>NUCLEOTIDE SEQUENCE</scope>
    <source>
        <strain evidence="3">cv. G1812</strain>
    </source>
</reference>
<accession>A0A8R7QVC2</accession>
<reference evidence="2" key="3">
    <citation type="submission" date="2022-06" db="UniProtKB">
        <authorList>
            <consortium name="EnsemblPlants"/>
        </authorList>
    </citation>
    <scope>IDENTIFICATION</scope>
</reference>
<reference evidence="2" key="2">
    <citation type="submission" date="2018-03" db="EMBL/GenBank/DDBJ databases">
        <title>The Triticum urartu genome reveals the dynamic nature of wheat genome evolution.</title>
        <authorList>
            <person name="Ling H."/>
            <person name="Ma B."/>
            <person name="Shi X."/>
            <person name="Liu H."/>
            <person name="Dong L."/>
            <person name="Sun H."/>
            <person name="Cao Y."/>
            <person name="Gao Q."/>
            <person name="Zheng S."/>
            <person name="Li Y."/>
            <person name="Yu Y."/>
            <person name="Du H."/>
            <person name="Qi M."/>
            <person name="Li Y."/>
            <person name="Yu H."/>
            <person name="Cui Y."/>
            <person name="Wang N."/>
            <person name="Chen C."/>
            <person name="Wu H."/>
            <person name="Zhao Y."/>
            <person name="Zhang J."/>
            <person name="Li Y."/>
            <person name="Zhou W."/>
            <person name="Zhang B."/>
            <person name="Hu W."/>
            <person name="Eijk M."/>
            <person name="Tang J."/>
            <person name="Witsenboer H."/>
            <person name="Zhao S."/>
            <person name="Li Z."/>
            <person name="Zhang A."/>
            <person name="Wang D."/>
            <person name="Liang C."/>
        </authorList>
    </citation>
    <scope>NUCLEOTIDE SEQUENCE [LARGE SCALE GENOMIC DNA]</scope>
    <source>
        <strain evidence="2">cv. G1812</strain>
    </source>
</reference>
<dbReference type="AlphaFoldDB" id="A0A8R7QVC2"/>
<keyword evidence="3" id="KW-1185">Reference proteome</keyword>
<sequence length="109" mass="12151">MQSGCAGELRGARRLRPRGARRPRSPRGFLRPFEVTARGGYPQHSHARTHAGQVFVSIRLWGPKCGHRSFGVVLGCVLRKCDSCEYRSVCNDATAMVSYGLTSDYQFYA</sequence>
<evidence type="ECO:0000313" key="2">
    <source>
        <dbReference type="EnsemblPlants" id="TuG1812G0600003011.01.T01.cds251299"/>
    </source>
</evidence>
<name>A0A8R7QVC2_TRIUA</name>
<protein>
    <submittedName>
        <fullName evidence="2">Uncharacterized protein</fullName>
    </submittedName>
</protein>
<dbReference type="Gramene" id="TuG1812G0600003011.01.T01">
    <property type="protein sequence ID" value="TuG1812G0600003011.01.T01.cds251299"/>
    <property type="gene ID" value="TuG1812G0600003011.01"/>
</dbReference>